<dbReference type="Proteomes" id="UP000000759">
    <property type="component" value="Chromosome 10"/>
</dbReference>
<dbReference type="OMA" id="DYAVEWE"/>
<feature type="region of interest" description="Disordered" evidence="1">
    <location>
        <begin position="497"/>
        <end position="516"/>
    </location>
</feature>
<dbReference type="OrthoDB" id="203088at2759"/>
<reference evidence="2 3" key="1">
    <citation type="journal article" date="2008" name="Nature">
        <title>The Phaeodactylum genome reveals the evolutionary history of diatom genomes.</title>
        <authorList>
            <person name="Bowler C."/>
            <person name="Allen A.E."/>
            <person name="Badger J.H."/>
            <person name="Grimwood J."/>
            <person name="Jabbari K."/>
            <person name="Kuo A."/>
            <person name="Maheswari U."/>
            <person name="Martens C."/>
            <person name="Maumus F."/>
            <person name="Otillar R.P."/>
            <person name="Rayko E."/>
            <person name="Salamov A."/>
            <person name="Vandepoele K."/>
            <person name="Beszteri B."/>
            <person name="Gruber A."/>
            <person name="Heijde M."/>
            <person name="Katinka M."/>
            <person name="Mock T."/>
            <person name="Valentin K."/>
            <person name="Verret F."/>
            <person name="Berges J.A."/>
            <person name="Brownlee C."/>
            <person name="Cadoret J.P."/>
            <person name="Chiovitti A."/>
            <person name="Choi C.J."/>
            <person name="Coesel S."/>
            <person name="De Martino A."/>
            <person name="Detter J.C."/>
            <person name="Durkin C."/>
            <person name="Falciatore A."/>
            <person name="Fournet J."/>
            <person name="Haruta M."/>
            <person name="Huysman M.J."/>
            <person name="Jenkins B.D."/>
            <person name="Jiroutova K."/>
            <person name="Jorgensen R.E."/>
            <person name="Joubert Y."/>
            <person name="Kaplan A."/>
            <person name="Kroger N."/>
            <person name="Kroth P.G."/>
            <person name="La Roche J."/>
            <person name="Lindquist E."/>
            <person name="Lommer M."/>
            <person name="Martin-Jezequel V."/>
            <person name="Lopez P.J."/>
            <person name="Lucas S."/>
            <person name="Mangogna M."/>
            <person name="McGinnis K."/>
            <person name="Medlin L.K."/>
            <person name="Montsant A."/>
            <person name="Oudot-Le Secq M.P."/>
            <person name="Napoli C."/>
            <person name="Obornik M."/>
            <person name="Parker M.S."/>
            <person name="Petit J.L."/>
            <person name="Porcel B.M."/>
            <person name="Poulsen N."/>
            <person name="Robison M."/>
            <person name="Rychlewski L."/>
            <person name="Rynearson T.A."/>
            <person name="Schmutz J."/>
            <person name="Shapiro H."/>
            <person name="Siaut M."/>
            <person name="Stanley M."/>
            <person name="Sussman M.R."/>
            <person name="Taylor A.R."/>
            <person name="Vardi A."/>
            <person name="von Dassow P."/>
            <person name="Vyverman W."/>
            <person name="Willis A."/>
            <person name="Wyrwicz L.S."/>
            <person name="Rokhsar D.S."/>
            <person name="Weissenbach J."/>
            <person name="Armbrust E.V."/>
            <person name="Green B.R."/>
            <person name="Van de Peer Y."/>
            <person name="Grigoriev I.V."/>
        </authorList>
    </citation>
    <scope>NUCLEOTIDE SEQUENCE [LARGE SCALE GENOMIC DNA]</scope>
    <source>
        <strain evidence="2 3">CCAP 1055/1</strain>
    </source>
</reference>
<dbReference type="GeneID" id="7201564"/>
<gene>
    <name evidence="2" type="ORF">PHATRDRAFT_46470</name>
</gene>
<accession>B7G1C2</accession>
<dbReference type="eggNOG" id="ENOG502RWIU">
    <property type="taxonomic scope" value="Eukaryota"/>
</dbReference>
<dbReference type="InterPro" id="IPR027267">
    <property type="entry name" value="AH/BAR_dom_sf"/>
</dbReference>
<protein>
    <submittedName>
        <fullName evidence="2">Uncharacterized protein</fullName>
    </submittedName>
</protein>
<dbReference type="EMBL" id="CM000613">
    <property type="protein sequence ID" value="EEC47660.1"/>
    <property type="molecule type" value="Genomic_DNA"/>
</dbReference>
<reference evidence="3" key="2">
    <citation type="submission" date="2008-08" db="EMBL/GenBank/DDBJ databases">
        <authorList>
            <consortium name="Diatom Consortium"/>
            <person name="Grigoriev I."/>
            <person name="Grimwood J."/>
            <person name="Kuo A."/>
            <person name="Otillar R.P."/>
            <person name="Salamov A."/>
            <person name="Detter J.C."/>
            <person name="Lindquist E."/>
            <person name="Shapiro H."/>
            <person name="Lucas S."/>
            <person name="Glavina del Rio T."/>
            <person name="Pitluck S."/>
            <person name="Rokhsar D."/>
            <person name="Bowler C."/>
        </authorList>
    </citation>
    <scope>GENOME REANNOTATION</scope>
    <source>
        <strain evidence="3">CCAP 1055/1</strain>
    </source>
</reference>
<organism evidence="2 3">
    <name type="scientific">Phaeodactylum tricornutum (strain CCAP 1055/1)</name>
    <dbReference type="NCBI Taxonomy" id="556484"/>
    <lineage>
        <taxon>Eukaryota</taxon>
        <taxon>Sar</taxon>
        <taxon>Stramenopiles</taxon>
        <taxon>Ochrophyta</taxon>
        <taxon>Bacillariophyta</taxon>
        <taxon>Bacillariophyceae</taxon>
        <taxon>Bacillariophycidae</taxon>
        <taxon>Naviculales</taxon>
        <taxon>Phaeodactylaceae</taxon>
        <taxon>Phaeodactylum</taxon>
    </lineage>
</organism>
<dbReference type="KEGG" id="pti:PHATRDRAFT_46470"/>
<feature type="region of interest" description="Disordered" evidence="1">
    <location>
        <begin position="331"/>
        <end position="357"/>
    </location>
</feature>
<sequence>MVKTKTRVGVLMRESLKGKTASSNAFPNLVTLSERYDTWCKQVRGLIVALQQHHAVMGQIEKTRANLSKHFAALSVKTPIHEATGMLPSADRPSSTVNSYASIHDTLSAKTQSYVAKYQQFVIDYAVEWEKVVVTRVGNGLKVVQDLRRDLDHYQKKVEAMRLSVNQAMSKGKNVKADTAERLKRNEEKLISAKQTFNKSATDLCILMEEVTERSWRDLHPLLLKCAQFDMTLASDESSILSGLNAVVSALKEVATAQGLSPQPRLKDLAGVKPELLSTRPGGVSGLMIEAGAAMGGELGSGTAFGGYDSMAQPPGSVALQGMGGYPVSITDSMSQPGFPSDHSAPMRSDSIGSFASAPPMSNPSLYNGSNGYNNSGSVDPLSTLGMLTLSGSAAPPPTMEDVYAASRSAPSSGNLPPLGPSYSNYSVRSASYNDMDSMSNYSAPAPMGSPPPPPNMPPPPPPGPAYDAYPPQQAAWSAEPPPAYAYAPAPVAYQQYPPPLPNSYGPPPTAANPFG</sequence>
<proteinExistence type="predicted"/>
<feature type="region of interest" description="Disordered" evidence="1">
    <location>
        <begin position="438"/>
        <end position="482"/>
    </location>
</feature>
<evidence type="ECO:0000313" key="2">
    <source>
        <dbReference type="EMBL" id="EEC47660.1"/>
    </source>
</evidence>
<name>B7G1C2_PHATC</name>
<dbReference type="AlphaFoldDB" id="B7G1C2"/>
<keyword evidence="3" id="KW-1185">Reference proteome</keyword>
<dbReference type="InParanoid" id="B7G1C2"/>
<evidence type="ECO:0000313" key="3">
    <source>
        <dbReference type="Proteomes" id="UP000000759"/>
    </source>
</evidence>
<feature type="compositionally biased region" description="Low complexity" evidence="1">
    <location>
        <begin position="466"/>
        <end position="482"/>
    </location>
</feature>
<dbReference type="HOGENOM" id="CLU_528393_0_0_1"/>
<dbReference type="Gene3D" id="1.20.1270.60">
    <property type="entry name" value="Arfaptin homology (AH) domain/BAR domain"/>
    <property type="match status" value="1"/>
</dbReference>
<evidence type="ECO:0000256" key="1">
    <source>
        <dbReference type="SAM" id="MobiDB-lite"/>
    </source>
</evidence>
<feature type="compositionally biased region" description="Pro residues" evidence="1">
    <location>
        <begin position="448"/>
        <end position="465"/>
    </location>
</feature>
<dbReference type="CDD" id="cd07307">
    <property type="entry name" value="BAR"/>
    <property type="match status" value="1"/>
</dbReference>
<dbReference type="PaxDb" id="2850-Phatr46470"/>
<dbReference type="SUPFAM" id="SSF103657">
    <property type="entry name" value="BAR/IMD domain-like"/>
    <property type="match status" value="1"/>
</dbReference>
<dbReference type="RefSeq" id="XP_002181008.1">
    <property type="nucleotide sequence ID" value="XM_002180972.1"/>
</dbReference>